<gene>
    <name evidence="4" type="ORF">DLAC_09000</name>
</gene>
<evidence type="ECO:0000313" key="5">
    <source>
        <dbReference type="Proteomes" id="UP000076078"/>
    </source>
</evidence>
<dbReference type="EMBL" id="LODT01000037">
    <property type="protein sequence ID" value="KYQ90383.1"/>
    <property type="molecule type" value="Genomic_DNA"/>
</dbReference>
<dbReference type="NCBIfam" id="TIGR00231">
    <property type="entry name" value="small_GTP"/>
    <property type="match status" value="1"/>
</dbReference>
<name>A0A151Z8U3_TIELA</name>
<dbReference type="GO" id="GO:0003924">
    <property type="term" value="F:GTPase activity"/>
    <property type="evidence" value="ECO:0007669"/>
    <property type="project" value="InterPro"/>
</dbReference>
<comment type="caution">
    <text evidence="4">The sequence shown here is derived from an EMBL/GenBank/DDBJ whole genome shotgun (WGS) entry which is preliminary data.</text>
</comment>
<dbReference type="InterPro" id="IPR005225">
    <property type="entry name" value="Small_GTP-bd"/>
</dbReference>
<organism evidence="4 5">
    <name type="scientific">Tieghemostelium lacteum</name>
    <name type="common">Slime mold</name>
    <name type="synonym">Dictyostelium lacteum</name>
    <dbReference type="NCBI Taxonomy" id="361077"/>
    <lineage>
        <taxon>Eukaryota</taxon>
        <taxon>Amoebozoa</taxon>
        <taxon>Evosea</taxon>
        <taxon>Eumycetozoa</taxon>
        <taxon>Dictyostelia</taxon>
        <taxon>Dictyosteliales</taxon>
        <taxon>Raperosteliaceae</taxon>
        <taxon>Tieghemostelium</taxon>
    </lineage>
</organism>
<evidence type="ECO:0000256" key="3">
    <source>
        <dbReference type="ARBA" id="ARBA00023134"/>
    </source>
</evidence>
<comment type="similarity">
    <text evidence="1">Belongs to the small GTPase superfamily. Rho family.</text>
</comment>
<dbReference type="InterPro" id="IPR027417">
    <property type="entry name" value="P-loop_NTPase"/>
</dbReference>
<accession>A0A151Z8U3</accession>
<sequence>MLGYKSTKVVVVGDGATGKTTLLIRYTTGEFPTEYVPTVFDNYSPGVMVDGKPSLSLWDTAGGEDYDRLRPLSYPGTDFVFIVFSICSPASFNNVSYKWVPEIKRYMPSVPIFLIGTKTDLREDDHTVFKLSQDNTKPITTKQGKEKAYAVGAEYFECSSLKGEGVNEIFNSVFNYADGRPIKRIKKKCNIM</sequence>
<dbReference type="PROSITE" id="PS51421">
    <property type="entry name" value="RAS"/>
    <property type="match status" value="1"/>
</dbReference>
<dbReference type="PROSITE" id="PS51419">
    <property type="entry name" value="RAB"/>
    <property type="match status" value="1"/>
</dbReference>
<dbReference type="OrthoDB" id="8830751at2759"/>
<dbReference type="GO" id="GO:0005525">
    <property type="term" value="F:GTP binding"/>
    <property type="evidence" value="ECO:0007669"/>
    <property type="project" value="UniProtKB-KW"/>
</dbReference>
<dbReference type="SMART" id="SM00175">
    <property type="entry name" value="RAB"/>
    <property type="match status" value="1"/>
</dbReference>
<dbReference type="Proteomes" id="UP000076078">
    <property type="component" value="Unassembled WGS sequence"/>
</dbReference>
<dbReference type="SUPFAM" id="SSF52540">
    <property type="entry name" value="P-loop containing nucleoside triphosphate hydrolases"/>
    <property type="match status" value="1"/>
</dbReference>
<dbReference type="SMART" id="SM00173">
    <property type="entry name" value="RAS"/>
    <property type="match status" value="1"/>
</dbReference>
<evidence type="ECO:0000256" key="2">
    <source>
        <dbReference type="ARBA" id="ARBA00022741"/>
    </source>
</evidence>
<evidence type="ECO:0000313" key="4">
    <source>
        <dbReference type="EMBL" id="KYQ90383.1"/>
    </source>
</evidence>
<dbReference type="InterPro" id="IPR001806">
    <property type="entry name" value="Small_GTPase"/>
</dbReference>
<dbReference type="AlphaFoldDB" id="A0A151Z8U3"/>
<dbReference type="STRING" id="361077.A0A151Z8U3"/>
<dbReference type="PANTHER" id="PTHR24072">
    <property type="entry name" value="RHO FAMILY GTPASE"/>
    <property type="match status" value="1"/>
</dbReference>
<dbReference type="OMA" id="NTIFDEA"/>
<dbReference type="InterPro" id="IPR003578">
    <property type="entry name" value="Small_GTPase_Rho"/>
</dbReference>
<protein>
    <submittedName>
        <fullName evidence="4">Rho GTPase</fullName>
    </submittedName>
</protein>
<proteinExistence type="inferred from homology"/>
<dbReference type="Pfam" id="PF00071">
    <property type="entry name" value="Ras"/>
    <property type="match status" value="1"/>
</dbReference>
<evidence type="ECO:0000256" key="1">
    <source>
        <dbReference type="ARBA" id="ARBA00010142"/>
    </source>
</evidence>
<keyword evidence="2" id="KW-0547">Nucleotide-binding</keyword>
<keyword evidence="3" id="KW-0342">GTP-binding</keyword>
<dbReference type="PROSITE" id="PS51420">
    <property type="entry name" value="RHO"/>
    <property type="match status" value="1"/>
</dbReference>
<dbReference type="SMART" id="SM00174">
    <property type="entry name" value="RHO"/>
    <property type="match status" value="1"/>
</dbReference>
<dbReference type="GO" id="GO:0007264">
    <property type="term" value="P:small GTPase-mediated signal transduction"/>
    <property type="evidence" value="ECO:0007669"/>
    <property type="project" value="InterPro"/>
</dbReference>
<dbReference type="CDD" id="cd00157">
    <property type="entry name" value="Rho"/>
    <property type="match status" value="1"/>
</dbReference>
<dbReference type="Gene3D" id="3.40.50.300">
    <property type="entry name" value="P-loop containing nucleotide triphosphate hydrolases"/>
    <property type="match status" value="1"/>
</dbReference>
<dbReference type="InParanoid" id="A0A151Z8U3"/>
<keyword evidence="5" id="KW-1185">Reference proteome</keyword>
<dbReference type="FunFam" id="3.40.50.300:FF:001179">
    <property type="entry name" value="Rho family GTPase"/>
    <property type="match status" value="1"/>
</dbReference>
<dbReference type="PRINTS" id="PR00449">
    <property type="entry name" value="RASTRNSFRMNG"/>
</dbReference>
<reference evidence="4 5" key="1">
    <citation type="submission" date="2015-12" db="EMBL/GenBank/DDBJ databases">
        <title>Dictyostelia acquired genes for synthesis and detection of signals that induce cell-type specialization by lateral gene transfer from prokaryotes.</title>
        <authorList>
            <person name="Gloeckner G."/>
            <person name="Schaap P."/>
        </authorList>
    </citation>
    <scope>NUCLEOTIDE SEQUENCE [LARGE SCALE GENOMIC DNA]</scope>
    <source>
        <strain evidence="4 5">TK</strain>
    </source>
</reference>